<dbReference type="EMBL" id="JNOM01000009">
    <property type="protein sequence ID" value="KNG90765.1"/>
    <property type="molecule type" value="Genomic_DNA"/>
</dbReference>
<gene>
    <name evidence="2" type="ORF">ANOM_000868</name>
</gene>
<evidence type="ECO:0000313" key="3">
    <source>
        <dbReference type="Proteomes" id="UP000037505"/>
    </source>
</evidence>
<evidence type="ECO:0000313" key="2">
    <source>
        <dbReference type="EMBL" id="KNG90765.1"/>
    </source>
</evidence>
<feature type="region of interest" description="Disordered" evidence="1">
    <location>
        <begin position="85"/>
        <end position="108"/>
    </location>
</feature>
<name>A0A0L1JG64_ASPN3</name>
<protein>
    <submittedName>
        <fullName evidence="2">Uncharacterized protein</fullName>
    </submittedName>
</protein>
<keyword evidence="3" id="KW-1185">Reference proteome</keyword>
<evidence type="ECO:0000256" key="1">
    <source>
        <dbReference type="SAM" id="MobiDB-lite"/>
    </source>
</evidence>
<proteinExistence type="predicted"/>
<dbReference type="AlphaFoldDB" id="A0A0L1JG64"/>
<sequence>MEPTVNPTAVDRTASTTTANTAAIQGQACDVPRNDSSAASGSSLSDVTNSIASVAGNSISEAKNKLATVASDESVQSVWEQVRSMATGRNDETQVDTSPSQNEIDLIDNMDNEKIAEFLREKNRSDARLPKRR</sequence>
<dbReference type="RefSeq" id="XP_015411688.1">
    <property type="nucleotide sequence ID" value="XM_015546126.1"/>
</dbReference>
<dbReference type="OrthoDB" id="4343623at2759"/>
<dbReference type="Proteomes" id="UP000037505">
    <property type="component" value="Unassembled WGS sequence"/>
</dbReference>
<comment type="caution">
    <text evidence="2">The sequence shown here is derived from an EMBL/GenBank/DDBJ whole genome shotgun (WGS) entry which is preliminary data.</text>
</comment>
<feature type="region of interest" description="Disordered" evidence="1">
    <location>
        <begin position="1"/>
        <end position="46"/>
    </location>
</feature>
<reference evidence="2 3" key="1">
    <citation type="submission" date="2014-06" db="EMBL/GenBank/DDBJ databases">
        <title>The Genome of the Aflatoxigenic Filamentous Fungus Aspergillus nomius.</title>
        <authorList>
            <person name="Moore M.G."/>
            <person name="Shannon B.M."/>
            <person name="Brian M.M."/>
        </authorList>
    </citation>
    <scope>NUCLEOTIDE SEQUENCE [LARGE SCALE GENOMIC DNA]</scope>
    <source>
        <strain evidence="2 3">NRRL 13137</strain>
    </source>
</reference>
<feature type="compositionally biased region" description="Low complexity" evidence="1">
    <location>
        <begin position="36"/>
        <end position="45"/>
    </location>
</feature>
<organism evidence="2 3">
    <name type="scientific">Aspergillus nomiae NRRL (strain ATCC 15546 / NRRL 13137 / CBS 260.88 / M93)</name>
    <dbReference type="NCBI Taxonomy" id="1509407"/>
    <lineage>
        <taxon>Eukaryota</taxon>
        <taxon>Fungi</taxon>
        <taxon>Dikarya</taxon>
        <taxon>Ascomycota</taxon>
        <taxon>Pezizomycotina</taxon>
        <taxon>Eurotiomycetes</taxon>
        <taxon>Eurotiomycetidae</taxon>
        <taxon>Eurotiales</taxon>
        <taxon>Aspergillaceae</taxon>
        <taxon>Aspergillus</taxon>
        <taxon>Aspergillus subgen. Circumdati</taxon>
    </lineage>
</organism>
<dbReference type="GeneID" id="26802672"/>
<accession>A0A0L1JG64</accession>
<feature type="compositionally biased region" description="Low complexity" evidence="1">
    <location>
        <begin position="13"/>
        <end position="23"/>
    </location>
</feature>